<organism evidence="2 3">
    <name type="scientific">Gymnopilus junonius</name>
    <name type="common">Spectacular rustgill mushroom</name>
    <name type="synonym">Gymnopilus spectabilis subsp. junonius</name>
    <dbReference type="NCBI Taxonomy" id="109634"/>
    <lineage>
        <taxon>Eukaryota</taxon>
        <taxon>Fungi</taxon>
        <taxon>Dikarya</taxon>
        <taxon>Basidiomycota</taxon>
        <taxon>Agaricomycotina</taxon>
        <taxon>Agaricomycetes</taxon>
        <taxon>Agaricomycetidae</taxon>
        <taxon>Agaricales</taxon>
        <taxon>Agaricineae</taxon>
        <taxon>Hymenogastraceae</taxon>
        <taxon>Gymnopilus</taxon>
    </lineage>
</organism>
<dbReference type="AlphaFoldDB" id="A0A9P5NKD8"/>
<feature type="transmembrane region" description="Helical" evidence="1">
    <location>
        <begin position="39"/>
        <end position="62"/>
    </location>
</feature>
<feature type="transmembrane region" description="Helical" evidence="1">
    <location>
        <begin position="69"/>
        <end position="89"/>
    </location>
</feature>
<name>A0A9P5NKD8_GYMJU</name>
<comment type="caution">
    <text evidence="2">The sequence shown here is derived from an EMBL/GenBank/DDBJ whole genome shotgun (WGS) entry which is preliminary data.</text>
</comment>
<reference evidence="2" key="1">
    <citation type="submission" date="2020-11" db="EMBL/GenBank/DDBJ databases">
        <authorList>
            <consortium name="DOE Joint Genome Institute"/>
            <person name="Ahrendt S."/>
            <person name="Riley R."/>
            <person name="Andreopoulos W."/>
            <person name="LaButti K."/>
            <person name="Pangilinan J."/>
            <person name="Ruiz-duenas F.J."/>
            <person name="Barrasa J.M."/>
            <person name="Sanchez-Garcia M."/>
            <person name="Camarero S."/>
            <person name="Miyauchi S."/>
            <person name="Serrano A."/>
            <person name="Linde D."/>
            <person name="Babiker R."/>
            <person name="Drula E."/>
            <person name="Ayuso-Fernandez I."/>
            <person name="Pacheco R."/>
            <person name="Padilla G."/>
            <person name="Ferreira P."/>
            <person name="Barriuso J."/>
            <person name="Kellner H."/>
            <person name="Castanera R."/>
            <person name="Alfaro M."/>
            <person name="Ramirez L."/>
            <person name="Pisabarro A.G."/>
            <person name="Kuo A."/>
            <person name="Tritt A."/>
            <person name="Lipzen A."/>
            <person name="He G."/>
            <person name="Yan M."/>
            <person name="Ng V."/>
            <person name="Cullen D."/>
            <person name="Martin F."/>
            <person name="Rosso M.-N."/>
            <person name="Henrissat B."/>
            <person name="Hibbett D."/>
            <person name="Martinez A.T."/>
            <person name="Grigoriev I.V."/>
        </authorList>
    </citation>
    <scope>NUCLEOTIDE SEQUENCE</scope>
    <source>
        <strain evidence="2">AH 44721</strain>
    </source>
</reference>
<keyword evidence="3" id="KW-1185">Reference proteome</keyword>
<evidence type="ECO:0000313" key="2">
    <source>
        <dbReference type="EMBL" id="KAF8900174.1"/>
    </source>
</evidence>
<sequence length="93" mass="10196">MCLILSAAYMKSTFAYRLPSADPSLPPVGSPPLPSNRNLFITLPALLVLQTLLAMVHTPWILPKIGIHTFVYISLLIFLGVFFGGLGIWEVLT</sequence>
<keyword evidence="1" id="KW-0812">Transmembrane</keyword>
<protein>
    <submittedName>
        <fullName evidence="2">Uncharacterized protein</fullName>
    </submittedName>
</protein>
<evidence type="ECO:0000256" key="1">
    <source>
        <dbReference type="SAM" id="Phobius"/>
    </source>
</evidence>
<proteinExistence type="predicted"/>
<keyword evidence="1" id="KW-0472">Membrane</keyword>
<gene>
    <name evidence="2" type="ORF">CPB84DRAFT_1779527</name>
</gene>
<accession>A0A9P5NKD8</accession>
<dbReference type="EMBL" id="JADNYJ010000049">
    <property type="protein sequence ID" value="KAF8900174.1"/>
    <property type="molecule type" value="Genomic_DNA"/>
</dbReference>
<dbReference type="Proteomes" id="UP000724874">
    <property type="component" value="Unassembled WGS sequence"/>
</dbReference>
<keyword evidence="1" id="KW-1133">Transmembrane helix</keyword>
<evidence type="ECO:0000313" key="3">
    <source>
        <dbReference type="Proteomes" id="UP000724874"/>
    </source>
</evidence>